<keyword evidence="3 4" id="KW-0808">Transferase</keyword>
<keyword evidence="7" id="KW-1185">Reference proteome</keyword>
<dbReference type="InterPro" id="IPR058980">
    <property type="entry name" value="Glyco_transf_N"/>
</dbReference>
<dbReference type="PROSITE" id="PS00375">
    <property type="entry name" value="UDPGT"/>
    <property type="match status" value="1"/>
</dbReference>
<gene>
    <name evidence="8" type="primary">LOC113716297</name>
</gene>
<accession>A0A6P6UZY3</accession>
<dbReference type="GO" id="GO:0008194">
    <property type="term" value="F:UDP-glycosyltransferase activity"/>
    <property type="evidence" value="ECO:0007669"/>
    <property type="project" value="InterPro"/>
</dbReference>
<evidence type="ECO:0000313" key="8">
    <source>
        <dbReference type="RefSeq" id="XP_027096379.1"/>
    </source>
</evidence>
<evidence type="ECO:0000256" key="1">
    <source>
        <dbReference type="ARBA" id="ARBA00009995"/>
    </source>
</evidence>
<dbReference type="Pfam" id="PF26168">
    <property type="entry name" value="Glyco_transf_N"/>
    <property type="match status" value="1"/>
</dbReference>
<evidence type="ECO:0000256" key="5">
    <source>
        <dbReference type="RuleBase" id="RU362057"/>
    </source>
</evidence>
<dbReference type="AlphaFoldDB" id="A0A6P6UZY3"/>
<evidence type="ECO:0000256" key="2">
    <source>
        <dbReference type="ARBA" id="ARBA00022676"/>
    </source>
</evidence>
<proteinExistence type="inferred from homology"/>
<dbReference type="GO" id="GO:0016138">
    <property type="term" value="P:glycoside biosynthetic process"/>
    <property type="evidence" value="ECO:0007669"/>
    <property type="project" value="UniProtKB-ARBA"/>
</dbReference>
<keyword evidence="2 4" id="KW-0328">Glycosyltransferase</keyword>
<dbReference type="InterPro" id="IPR002213">
    <property type="entry name" value="UDP_glucos_trans"/>
</dbReference>
<dbReference type="OrthoDB" id="5835829at2759"/>
<organism evidence="7 8">
    <name type="scientific">Coffea arabica</name>
    <name type="common">Arabian coffee</name>
    <dbReference type="NCBI Taxonomy" id="13443"/>
    <lineage>
        <taxon>Eukaryota</taxon>
        <taxon>Viridiplantae</taxon>
        <taxon>Streptophyta</taxon>
        <taxon>Embryophyta</taxon>
        <taxon>Tracheophyta</taxon>
        <taxon>Spermatophyta</taxon>
        <taxon>Magnoliopsida</taxon>
        <taxon>eudicotyledons</taxon>
        <taxon>Gunneridae</taxon>
        <taxon>Pentapetalae</taxon>
        <taxon>asterids</taxon>
        <taxon>lamiids</taxon>
        <taxon>Gentianales</taxon>
        <taxon>Rubiaceae</taxon>
        <taxon>Ixoroideae</taxon>
        <taxon>Gardenieae complex</taxon>
        <taxon>Bertiereae - Coffeeae clade</taxon>
        <taxon>Coffeeae</taxon>
        <taxon>Coffea</taxon>
    </lineage>
</organism>
<sequence>MEENQTISSILMLPWLAHGHVSPYLELAKKLTARNFNIYLCSTPINLSSIRSKISPKFGKSIQLIELNLPTLPNLPPQYHTTNGLPPHLMVTLKEAFEMASPNFCKILRTLMPDLLIYDLLQPWAPEAASYYNIPAVEFITCSATMTSCMLHFFQTPGIQFPYSSTIFFRDYESAIANKLLERDGDANRVAQCIERSSKVLLIKSFKEIEGKYNDYVSCLSGKKVVPVGPLVQDPVHDNEDSTIMEWLNTKGKYSTVFVSFGSEYFLSKEDLEGVAHGLELSSLNFVWVVRFPKGENIIVEEALPKGFLKRVGERGKIVNGWAPQAKILNHSSIGGFVSHCGWNSVLEGMRFGVPIIAVPMHLDQPVNARLLEEVGAGMEVVRGSTGKIHGEDMAEIINQVVKGPRGEPVRKKARDLREKLELKGDEEIDEVVKELVQLCLTKDKSNGLHQPIQ</sequence>
<dbReference type="EC" id="2.4.1.-" evidence="5"/>
<dbReference type="PANTHER" id="PTHR48044">
    <property type="entry name" value="GLYCOSYLTRANSFERASE"/>
    <property type="match status" value="1"/>
</dbReference>
<dbReference type="FunFam" id="3.40.50.2000:FF:000060">
    <property type="entry name" value="Glycosyltransferase"/>
    <property type="match status" value="1"/>
</dbReference>
<dbReference type="PANTHER" id="PTHR48044:SF29">
    <property type="entry name" value="GLYCOSYLTRANSFERASE"/>
    <property type="match status" value="1"/>
</dbReference>
<dbReference type="InterPro" id="IPR035595">
    <property type="entry name" value="UDP_glycos_trans_CS"/>
</dbReference>
<dbReference type="SUPFAM" id="SSF53756">
    <property type="entry name" value="UDP-Glycosyltransferase/glycogen phosphorylase"/>
    <property type="match status" value="1"/>
</dbReference>
<comment type="similarity">
    <text evidence="1 4">Belongs to the UDP-glycosyltransferase family.</text>
</comment>
<reference evidence="7" key="1">
    <citation type="journal article" date="2025" name="Foods">
        <title>Unveiling the Microbial Signatures of Arabica Coffee Cherries: Insights into Ripeness Specific Diversity, Functional Traits, and Implications for Quality and Safety.</title>
        <authorList>
            <consortium name="RefSeq"/>
            <person name="Tenea G.N."/>
            <person name="Cifuentes V."/>
            <person name="Reyes P."/>
            <person name="Cevallos-Vallejos M."/>
        </authorList>
    </citation>
    <scope>NUCLEOTIDE SEQUENCE [LARGE SCALE GENOMIC DNA]</scope>
</reference>
<reference evidence="8" key="2">
    <citation type="submission" date="2025-08" db="UniProtKB">
        <authorList>
            <consortium name="RefSeq"/>
        </authorList>
    </citation>
    <scope>IDENTIFICATION</scope>
    <source>
        <tissue evidence="8">Leaves</tissue>
    </source>
</reference>
<dbReference type="CDD" id="cd03784">
    <property type="entry name" value="GT1_Gtf-like"/>
    <property type="match status" value="1"/>
</dbReference>
<dbReference type="GeneID" id="113716297"/>
<evidence type="ECO:0000256" key="3">
    <source>
        <dbReference type="ARBA" id="ARBA00022679"/>
    </source>
</evidence>
<dbReference type="Proteomes" id="UP001652660">
    <property type="component" value="Chromosome 11c"/>
</dbReference>
<evidence type="ECO:0000256" key="4">
    <source>
        <dbReference type="RuleBase" id="RU003718"/>
    </source>
</evidence>
<dbReference type="Gene3D" id="3.40.50.2000">
    <property type="entry name" value="Glycogen Phosphorylase B"/>
    <property type="match status" value="2"/>
</dbReference>
<feature type="domain" description="Glycosyltransferase N-terminal" evidence="6">
    <location>
        <begin position="9"/>
        <end position="232"/>
    </location>
</feature>
<evidence type="ECO:0000313" key="7">
    <source>
        <dbReference type="Proteomes" id="UP001652660"/>
    </source>
</evidence>
<protein>
    <recommendedName>
        <fullName evidence="5">Glycosyltransferase</fullName>
        <ecNumber evidence="5">2.4.1.-</ecNumber>
    </recommendedName>
</protein>
<name>A0A6P6UZY3_COFAR</name>
<evidence type="ECO:0000259" key="6">
    <source>
        <dbReference type="Pfam" id="PF26168"/>
    </source>
</evidence>
<dbReference type="Pfam" id="PF00201">
    <property type="entry name" value="UDPGT"/>
    <property type="match status" value="1"/>
</dbReference>
<dbReference type="RefSeq" id="XP_027096379.1">
    <property type="nucleotide sequence ID" value="XM_027240578.1"/>
</dbReference>